<dbReference type="EC" id="5.4.4.2" evidence="3"/>
<evidence type="ECO:0000256" key="5">
    <source>
        <dbReference type="ARBA" id="ARBA00041564"/>
    </source>
</evidence>
<dbReference type="OrthoDB" id="9806579at2"/>
<keyword evidence="4 7" id="KW-0413">Isomerase</keyword>
<evidence type="ECO:0000256" key="3">
    <source>
        <dbReference type="ARBA" id="ARBA00012824"/>
    </source>
</evidence>
<organism evidence="7 8">
    <name type="scientific">Ancylomarina longa</name>
    <dbReference type="NCBI Taxonomy" id="2487017"/>
    <lineage>
        <taxon>Bacteria</taxon>
        <taxon>Pseudomonadati</taxon>
        <taxon>Bacteroidota</taxon>
        <taxon>Bacteroidia</taxon>
        <taxon>Marinilabiliales</taxon>
        <taxon>Marinifilaceae</taxon>
        <taxon>Ancylomarina</taxon>
    </lineage>
</organism>
<dbReference type="SUPFAM" id="SSF56322">
    <property type="entry name" value="ADC synthase"/>
    <property type="match status" value="1"/>
</dbReference>
<dbReference type="PANTHER" id="PTHR42839:SF2">
    <property type="entry name" value="ISOCHORISMATE SYNTHASE ENTC"/>
    <property type="match status" value="1"/>
</dbReference>
<reference evidence="7 8" key="1">
    <citation type="submission" date="2018-11" db="EMBL/GenBank/DDBJ databases">
        <title>Parancylomarina longa gen. nov., sp. nov., isolated from sediments of southern Okinawa.</title>
        <authorList>
            <person name="Fu T."/>
        </authorList>
    </citation>
    <scope>NUCLEOTIDE SEQUENCE [LARGE SCALE GENOMIC DNA]</scope>
    <source>
        <strain evidence="7 8">T3-2 S1-C</strain>
    </source>
</reference>
<gene>
    <name evidence="7" type="ORF">DLK05_02185</name>
</gene>
<dbReference type="Gene3D" id="3.60.120.10">
    <property type="entry name" value="Anthranilate synthase"/>
    <property type="match status" value="1"/>
</dbReference>
<accession>A0A434AY71</accession>
<keyword evidence="8" id="KW-1185">Reference proteome</keyword>
<evidence type="ECO:0000256" key="4">
    <source>
        <dbReference type="ARBA" id="ARBA00023235"/>
    </source>
</evidence>
<evidence type="ECO:0000259" key="6">
    <source>
        <dbReference type="Pfam" id="PF00425"/>
    </source>
</evidence>
<evidence type="ECO:0000256" key="1">
    <source>
        <dbReference type="ARBA" id="ARBA00000799"/>
    </source>
</evidence>
<dbReference type="InterPro" id="IPR004561">
    <property type="entry name" value="IsoChor_synthase"/>
</dbReference>
<comment type="similarity">
    <text evidence="2">Belongs to the isochorismate synthase family.</text>
</comment>
<dbReference type="NCBIfam" id="TIGR00543">
    <property type="entry name" value="isochor_syn"/>
    <property type="match status" value="1"/>
</dbReference>
<evidence type="ECO:0000313" key="8">
    <source>
        <dbReference type="Proteomes" id="UP000282985"/>
    </source>
</evidence>
<dbReference type="InterPro" id="IPR015890">
    <property type="entry name" value="Chorismate_C"/>
</dbReference>
<dbReference type="GO" id="GO:0008909">
    <property type="term" value="F:isochorismate synthase activity"/>
    <property type="evidence" value="ECO:0007669"/>
    <property type="project" value="UniProtKB-EC"/>
</dbReference>
<feature type="domain" description="Chorismate-utilising enzyme C-terminal" evidence="6">
    <location>
        <begin position="117"/>
        <end position="366"/>
    </location>
</feature>
<dbReference type="PANTHER" id="PTHR42839">
    <property type="entry name" value="ISOCHORISMATE SYNTHASE ENTC"/>
    <property type="match status" value="1"/>
</dbReference>
<comment type="caution">
    <text evidence="7">The sequence shown here is derived from an EMBL/GenBank/DDBJ whole genome shotgun (WGS) entry which is preliminary data.</text>
</comment>
<name>A0A434AY71_9BACT</name>
<evidence type="ECO:0000313" key="7">
    <source>
        <dbReference type="EMBL" id="RUT79519.1"/>
    </source>
</evidence>
<dbReference type="Pfam" id="PF00425">
    <property type="entry name" value="Chorismate_bind"/>
    <property type="match status" value="1"/>
</dbReference>
<dbReference type="Proteomes" id="UP000282985">
    <property type="component" value="Unassembled WGS sequence"/>
</dbReference>
<proteinExistence type="inferred from homology"/>
<sequence length="376" mass="42609">MDSEAVYKEELVIFLSKCLSQNRPFYAFQLPESEEIKIGTQKETKLVSYQHLFELGGKAGFVFAPFHQDEKHLSWFIRSDIFLSEKDITKDSLQVLDALEYNSERRDLNSETHVSSQEEYFEQIKFMIADLQQKKLDKVILSRIQTIDDSGKTNAVDSFLKLSRVYPSAFVFFVVIPSAGTWIGASPETLLIADDSGVKTMALAGTQSLGDRKMEDIQWARKEIEEQAYVSKYIEQILSKHELNSFIRKGPETVRAANIVHLQTSYQLSVVPDFQKLAALVEDLHPTPAVCGLPILQAQKLIRKQENHDREYYAGYLGPIAANGSLSLFVNLRSMKVLKDKMALFVGGGITADSIPEKEWEETCLKAQTLLNVIRK</sequence>
<protein>
    <recommendedName>
        <fullName evidence="3">isochorismate synthase</fullName>
        <ecNumber evidence="3">5.4.4.2</ecNumber>
    </recommendedName>
    <alternativeName>
        <fullName evidence="5">Isochorismate mutase</fullName>
    </alternativeName>
</protein>
<comment type="catalytic activity">
    <reaction evidence="1">
        <text>chorismate = isochorismate</text>
        <dbReference type="Rhea" id="RHEA:18985"/>
        <dbReference type="ChEBI" id="CHEBI:29748"/>
        <dbReference type="ChEBI" id="CHEBI:29780"/>
        <dbReference type="EC" id="5.4.4.2"/>
    </reaction>
</comment>
<evidence type="ECO:0000256" key="2">
    <source>
        <dbReference type="ARBA" id="ARBA00005297"/>
    </source>
</evidence>
<dbReference type="RefSeq" id="WP_127342342.1">
    <property type="nucleotide sequence ID" value="NZ_RJJX01000002.1"/>
</dbReference>
<dbReference type="EMBL" id="RJJX01000002">
    <property type="protein sequence ID" value="RUT79519.1"/>
    <property type="molecule type" value="Genomic_DNA"/>
</dbReference>
<dbReference type="InterPro" id="IPR005801">
    <property type="entry name" value="ADC_synthase"/>
</dbReference>
<dbReference type="AlphaFoldDB" id="A0A434AY71"/>